<reference evidence="6" key="1">
    <citation type="submission" date="2024-07" db="EMBL/GenBank/DDBJ databases">
        <authorList>
            <person name="Yu S.T."/>
        </authorList>
    </citation>
    <scope>NUCLEOTIDE SEQUENCE</scope>
    <source>
        <strain evidence="6">R35</strain>
    </source>
</reference>
<dbReference type="GO" id="GO:0005737">
    <property type="term" value="C:cytoplasm"/>
    <property type="evidence" value="ECO:0007669"/>
    <property type="project" value="TreeGrafter"/>
</dbReference>
<evidence type="ECO:0000256" key="1">
    <source>
        <dbReference type="ARBA" id="ARBA00022658"/>
    </source>
</evidence>
<feature type="domain" description="RCC1-like" evidence="5">
    <location>
        <begin position="25"/>
        <end position="333"/>
    </location>
</feature>
<organism evidence="6">
    <name type="scientific">Streptomyces sp. R35</name>
    <dbReference type="NCBI Taxonomy" id="3238630"/>
    <lineage>
        <taxon>Bacteria</taxon>
        <taxon>Bacillati</taxon>
        <taxon>Actinomycetota</taxon>
        <taxon>Actinomycetes</taxon>
        <taxon>Kitasatosporales</taxon>
        <taxon>Streptomycetaceae</taxon>
        <taxon>Streptomyces</taxon>
    </lineage>
</organism>
<evidence type="ECO:0000259" key="4">
    <source>
        <dbReference type="Pfam" id="PF01345"/>
    </source>
</evidence>
<evidence type="ECO:0008006" key="7">
    <source>
        <dbReference type="Google" id="ProtNLM"/>
    </source>
</evidence>
<protein>
    <recommendedName>
        <fullName evidence="7">DUF11 domain-containing protein</fullName>
    </recommendedName>
</protein>
<dbReference type="InterPro" id="IPR001434">
    <property type="entry name" value="OmcB-like_DUF11"/>
</dbReference>
<dbReference type="PROSITE" id="PS50012">
    <property type="entry name" value="RCC1_3"/>
    <property type="match status" value="7"/>
</dbReference>
<dbReference type="RefSeq" id="WP_369261725.1">
    <property type="nucleotide sequence ID" value="NZ_CP163440.1"/>
</dbReference>
<dbReference type="PRINTS" id="PR00633">
    <property type="entry name" value="RCCNDNSATION"/>
</dbReference>
<keyword evidence="2" id="KW-0677">Repeat</keyword>
<dbReference type="InterPro" id="IPR000408">
    <property type="entry name" value="Reg_chr_condens"/>
</dbReference>
<dbReference type="Gene3D" id="2.130.10.30">
    <property type="entry name" value="Regulator of chromosome condensation 1/beta-lactamase-inhibitor protein II"/>
    <property type="match status" value="3"/>
</dbReference>
<feature type="region of interest" description="Disordered" evidence="3">
    <location>
        <begin position="529"/>
        <end position="550"/>
    </location>
</feature>
<keyword evidence="1" id="KW-0344">Guanine-nucleotide releasing factor</keyword>
<evidence type="ECO:0000313" key="6">
    <source>
        <dbReference type="EMBL" id="XDQ65135.1"/>
    </source>
</evidence>
<dbReference type="PANTHER" id="PTHR45982:SF1">
    <property type="entry name" value="REGULATOR OF CHROMOSOME CONDENSATION"/>
    <property type="match status" value="1"/>
</dbReference>
<dbReference type="GO" id="GO:0005085">
    <property type="term" value="F:guanyl-nucleotide exchange factor activity"/>
    <property type="evidence" value="ECO:0007669"/>
    <property type="project" value="TreeGrafter"/>
</dbReference>
<sequence length="550" mass="54548">MAAGLAALLWAGTSPGEATAGSAAEPGNVMAWGSNGTGELGTGTTLTNGTTPGTVCGSAPCPKPLDDVVAVEGGESFSVALRADGTVWAWGANTSGQLGDGTFTSRSAPVRVASLTNVTAIASGSNHTLALRSDGTVWSWGYNPDGELGNGTTTSSGVPVQVCAENTGAGCTSFLTGVTAIAAGHTHSLAVVAGGGVRGWGGNVHGQLGDGTTQQRLVPVSTALTSGVRSLAAGLFWSLAAMTDGTVRAWGDNFYGTLGDGTTTERPTPVRVCAVGTAAGCTSYLTGVASVAGGEDHSLAVLSNGGVRAWGHNDSGQLGDGTTTDRPTPVRVCATGTSAGCTTFLGGATAADVGFRFSVTRQADGTARAWGANGGRLGDGTQTNRSTPVRVCASGQTAPCSRLLDGVGAVAAGFFHTLAVVRPRADLRVTITSDAPVANNEDLTYTITVRNDGPAAADDVVLDDSLPGEGRFVSATPSRGSCGKVPPVASSDTVTCALGRIGVNAQAAVTIKVTVRATTGTTIGNTVTATSSTPDPNQANNTVTLATTVS</sequence>
<dbReference type="EMBL" id="CP163440">
    <property type="protein sequence ID" value="XDQ65135.1"/>
    <property type="molecule type" value="Genomic_DNA"/>
</dbReference>
<dbReference type="PANTHER" id="PTHR45982">
    <property type="entry name" value="REGULATOR OF CHROMOSOME CONDENSATION"/>
    <property type="match status" value="1"/>
</dbReference>
<dbReference type="InterPro" id="IPR058923">
    <property type="entry name" value="RCC1-like_dom"/>
</dbReference>
<evidence type="ECO:0000256" key="2">
    <source>
        <dbReference type="ARBA" id="ARBA00022737"/>
    </source>
</evidence>
<dbReference type="Gene3D" id="2.60.40.10">
    <property type="entry name" value="Immunoglobulins"/>
    <property type="match status" value="1"/>
</dbReference>
<dbReference type="PROSITE" id="PS00626">
    <property type="entry name" value="RCC1_2"/>
    <property type="match status" value="2"/>
</dbReference>
<dbReference type="InterPro" id="IPR013783">
    <property type="entry name" value="Ig-like_fold"/>
</dbReference>
<evidence type="ECO:0000256" key="3">
    <source>
        <dbReference type="SAM" id="MobiDB-lite"/>
    </source>
</evidence>
<feature type="domain" description="DUF11" evidence="4">
    <location>
        <begin position="426"/>
        <end position="544"/>
    </location>
</feature>
<feature type="compositionally biased region" description="Polar residues" evidence="3">
    <location>
        <begin position="534"/>
        <end position="550"/>
    </location>
</feature>
<dbReference type="InterPro" id="IPR009091">
    <property type="entry name" value="RCC1/BLIP-II"/>
</dbReference>
<dbReference type="NCBIfam" id="TIGR01451">
    <property type="entry name" value="B_ant_repeat"/>
    <property type="match status" value="1"/>
</dbReference>
<dbReference type="SUPFAM" id="SSF50985">
    <property type="entry name" value="RCC1/BLIP-II"/>
    <property type="match status" value="1"/>
</dbReference>
<dbReference type="Pfam" id="PF25390">
    <property type="entry name" value="WD40_RLD"/>
    <property type="match status" value="1"/>
</dbReference>
<name>A0AB39SHG7_9ACTN</name>
<dbReference type="InterPro" id="IPR047589">
    <property type="entry name" value="DUF11_rpt"/>
</dbReference>
<accession>A0AB39SHG7</accession>
<proteinExistence type="predicted"/>
<evidence type="ECO:0000259" key="5">
    <source>
        <dbReference type="Pfam" id="PF25390"/>
    </source>
</evidence>
<dbReference type="Pfam" id="PF01345">
    <property type="entry name" value="DUF11"/>
    <property type="match status" value="1"/>
</dbReference>
<dbReference type="InterPro" id="IPR051553">
    <property type="entry name" value="Ran_GTPase-activating"/>
</dbReference>
<dbReference type="GO" id="GO:0005975">
    <property type="term" value="P:carbohydrate metabolic process"/>
    <property type="evidence" value="ECO:0007669"/>
    <property type="project" value="UniProtKB-ARBA"/>
</dbReference>
<dbReference type="AlphaFoldDB" id="A0AB39SHG7"/>
<gene>
    <name evidence="6" type="ORF">AB5J50_32285</name>
</gene>